<dbReference type="EMBL" id="CP144105">
    <property type="protein sequence ID" value="WWC91445.1"/>
    <property type="molecule type" value="Genomic_DNA"/>
</dbReference>
<sequence length="430" mass="49366">MKRTREDSPSSSHRPNSKPRLSGSNLQPLLTPRRYPTSSPTVYRQAANLENYYTTETSPHEVYSAPAPLDSSITASSGSWNSKNTLDENLPIIYDDTINIPALTHSPTPPLVTVQPDYIIVDRTTFRPLIGWSTTKRLNFDKNCLEDNIVGISQTSIKVCNFIPAIFNGIQDLKKVIWKRFRACGNIICVTVFREWEMRSTYNIQVDFEDPESAKRALTINEGYFHNAIWRPLRISRRAYGCHNWCKVRLPDLPLLQANLLDSSKKDVKLISQLETDYGDQFPLDEELPIIPEDSHGARSFTTLSDEYDPPFLTLDDMAYSSTQHDGATLDYDTRMRSVTPEIILDHPHPANTFRLTPEKRQSLEKKLYFEKARLNMKEHVHPDLAGLIHQNWTKVEVIQEEEDNDMTGNEIDLDEKETQGEGWEEFVHI</sequence>
<protein>
    <recommendedName>
        <fullName evidence="4">RRM domain-containing protein</fullName>
    </recommendedName>
</protein>
<dbReference type="SUPFAM" id="SSF54928">
    <property type="entry name" value="RNA-binding domain, RBD"/>
    <property type="match status" value="1"/>
</dbReference>
<dbReference type="Proteomes" id="UP001355207">
    <property type="component" value="Chromosome 8"/>
</dbReference>
<organism evidence="2 3">
    <name type="scientific">Kwoniella dendrophila CBS 6074</name>
    <dbReference type="NCBI Taxonomy" id="1295534"/>
    <lineage>
        <taxon>Eukaryota</taxon>
        <taxon>Fungi</taxon>
        <taxon>Dikarya</taxon>
        <taxon>Basidiomycota</taxon>
        <taxon>Agaricomycotina</taxon>
        <taxon>Tremellomycetes</taxon>
        <taxon>Tremellales</taxon>
        <taxon>Cryptococcaceae</taxon>
        <taxon>Kwoniella</taxon>
    </lineage>
</organism>
<reference evidence="2 3" key="1">
    <citation type="submission" date="2024-01" db="EMBL/GenBank/DDBJ databases">
        <title>Comparative genomics of Cryptococcus and Kwoniella reveals pathogenesis evolution and contrasting modes of karyotype evolution via chromosome fusion or intercentromeric recombination.</title>
        <authorList>
            <person name="Coelho M.A."/>
            <person name="David-Palma M."/>
            <person name="Shea T."/>
            <person name="Bowers K."/>
            <person name="McGinley-Smith S."/>
            <person name="Mohammad A.W."/>
            <person name="Gnirke A."/>
            <person name="Yurkov A.M."/>
            <person name="Nowrousian M."/>
            <person name="Sun S."/>
            <person name="Cuomo C.A."/>
            <person name="Heitman J."/>
        </authorList>
    </citation>
    <scope>NUCLEOTIDE SEQUENCE [LARGE SCALE GENOMIC DNA]</scope>
    <source>
        <strain evidence="2 3">CBS 6074</strain>
    </source>
</reference>
<dbReference type="RefSeq" id="XP_066078207.1">
    <property type="nucleotide sequence ID" value="XM_066222110.1"/>
</dbReference>
<dbReference type="InterPro" id="IPR035979">
    <property type="entry name" value="RBD_domain_sf"/>
</dbReference>
<evidence type="ECO:0000256" key="1">
    <source>
        <dbReference type="SAM" id="MobiDB-lite"/>
    </source>
</evidence>
<evidence type="ECO:0008006" key="4">
    <source>
        <dbReference type="Google" id="ProtNLM"/>
    </source>
</evidence>
<keyword evidence="3" id="KW-1185">Reference proteome</keyword>
<dbReference type="AlphaFoldDB" id="A0AAX4K3V5"/>
<dbReference type="CDD" id="cd00590">
    <property type="entry name" value="RRM_SF"/>
    <property type="match status" value="1"/>
</dbReference>
<accession>A0AAX4K3V5</accession>
<proteinExistence type="predicted"/>
<dbReference type="GO" id="GO:0003676">
    <property type="term" value="F:nucleic acid binding"/>
    <property type="evidence" value="ECO:0007669"/>
    <property type="project" value="InterPro"/>
</dbReference>
<gene>
    <name evidence="2" type="ORF">L201_006391</name>
</gene>
<evidence type="ECO:0000313" key="3">
    <source>
        <dbReference type="Proteomes" id="UP001355207"/>
    </source>
</evidence>
<dbReference type="GeneID" id="91097060"/>
<evidence type="ECO:0000313" key="2">
    <source>
        <dbReference type="EMBL" id="WWC91445.1"/>
    </source>
</evidence>
<name>A0AAX4K3V5_9TREE</name>
<feature type="region of interest" description="Disordered" evidence="1">
    <location>
        <begin position="1"/>
        <end position="40"/>
    </location>
</feature>